<dbReference type="PANTHER" id="PTHR16056">
    <property type="entry name" value="REGULATOR OF MICROTUBULE DYNAMICS PROTEIN"/>
    <property type="match status" value="1"/>
</dbReference>
<dbReference type="Gene3D" id="1.25.40.10">
    <property type="entry name" value="Tetratricopeptide repeat domain"/>
    <property type="match status" value="1"/>
</dbReference>
<evidence type="ECO:0000256" key="6">
    <source>
        <dbReference type="ARBA" id="ARBA00023212"/>
    </source>
</evidence>
<keyword evidence="10" id="KW-1185">Reference proteome</keyword>
<sequence length="191" mass="22224">MIQEASEIIDIALSQTDSSADVHKWAAIIIDEHCGMVSLEHRVKHSALVRDHLEKACQLNPRDFSAHYMLGKWCYDMSQLSWFQRMVAKYLLASEPPRSTYQQAYLHLSKAEELSPRTFVPNVYLLGRVCIETGYFYKAKYYLNMTLNLPARDKCDRCCAEQARNLIKKLDRYDVSKLVLFYEENPFGLND</sequence>
<evidence type="ECO:0000256" key="2">
    <source>
        <dbReference type="ARBA" id="ARBA00011375"/>
    </source>
</evidence>
<protein>
    <recommendedName>
        <fullName evidence="7">Regulator of microtubule dynamics protein 1</fullName>
    </recommendedName>
    <alternativeName>
        <fullName evidence="8">Protein FAM82B</fullName>
    </alternativeName>
</protein>
<keyword evidence="3" id="KW-0963">Cytoplasm</keyword>
<dbReference type="Pfam" id="PF21033">
    <property type="entry name" value="RMD1-3"/>
    <property type="match status" value="1"/>
</dbReference>
<dbReference type="SUPFAM" id="SSF48452">
    <property type="entry name" value="TPR-like"/>
    <property type="match status" value="1"/>
</dbReference>
<dbReference type="OrthoDB" id="69711at2759"/>
<dbReference type="GO" id="GO:0097431">
    <property type="term" value="C:mitotic spindle pole"/>
    <property type="evidence" value="ECO:0007669"/>
    <property type="project" value="TreeGrafter"/>
</dbReference>
<comment type="subcellular location">
    <subcellularLocation>
        <location evidence="1">Cytoplasm</location>
        <location evidence="1">Cytoskeleton</location>
    </subcellularLocation>
</comment>
<keyword evidence="6" id="KW-0206">Cytoskeleton</keyword>
<reference evidence="9 10" key="1">
    <citation type="submission" date="2019-01" db="EMBL/GenBank/DDBJ databases">
        <authorList>
            <person name="Sayadi A."/>
        </authorList>
    </citation>
    <scope>NUCLEOTIDE SEQUENCE [LARGE SCALE GENOMIC DNA]</scope>
</reference>
<evidence type="ECO:0000256" key="1">
    <source>
        <dbReference type="ARBA" id="ARBA00004245"/>
    </source>
</evidence>
<dbReference type="GO" id="GO:0005876">
    <property type="term" value="C:spindle microtubule"/>
    <property type="evidence" value="ECO:0007669"/>
    <property type="project" value="TreeGrafter"/>
</dbReference>
<name>A0A653D874_CALMS</name>
<evidence type="ECO:0000256" key="3">
    <source>
        <dbReference type="ARBA" id="ARBA00022490"/>
    </source>
</evidence>
<evidence type="ECO:0000256" key="4">
    <source>
        <dbReference type="ARBA" id="ARBA00022737"/>
    </source>
</evidence>
<dbReference type="Proteomes" id="UP000410492">
    <property type="component" value="Unassembled WGS sequence"/>
</dbReference>
<dbReference type="GO" id="GO:0008017">
    <property type="term" value="F:microtubule binding"/>
    <property type="evidence" value="ECO:0007669"/>
    <property type="project" value="TreeGrafter"/>
</dbReference>
<evidence type="ECO:0000256" key="8">
    <source>
        <dbReference type="ARBA" id="ARBA00041958"/>
    </source>
</evidence>
<accession>A0A653D874</accession>
<organism evidence="9 10">
    <name type="scientific">Callosobruchus maculatus</name>
    <name type="common">Southern cowpea weevil</name>
    <name type="synonym">Pulse bruchid</name>
    <dbReference type="NCBI Taxonomy" id="64391"/>
    <lineage>
        <taxon>Eukaryota</taxon>
        <taxon>Metazoa</taxon>
        <taxon>Ecdysozoa</taxon>
        <taxon>Arthropoda</taxon>
        <taxon>Hexapoda</taxon>
        <taxon>Insecta</taxon>
        <taxon>Pterygota</taxon>
        <taxon>Neoptera</taxon>
        <taxon>Endopterygota</taxon>
        <taxon>Coleoptera</taxon>
        <taxon>Polyphaga</taxon>
        <taxon>Cucujiformia</taxon>
        <taxon>Chrysomeloidea</taxon>
        <taxon>Chrysomelidae</taxon>
        <taxon>Bruchinae</taxon>
        <taxon>Bruchini</taxon>
        <taxon>Callosobruchus</taxon>
    </lineage>
</organism>
<evidence type="ECO:0000256" key="7">
    <source>
        <dbReference type="ARBA" id="ARBA00039966"/>
    </source>
</evidence>
<dbReference type="PANTHER" id="PTHR16056:SF16">
    <property type="entry name" value="REGULATOR OF MICROTUBULE DYNAMICS PROTEIN 1"/>
    <property type="match status" value="1"/>
</dbReference>
<keyword evidence="5" id="KW-0802">TPR repeat</keyword>
<dbReference type="AlphaFoldDB" id="A0A653D874"/>
<dbReference type="EMBL" id="CAACVG010010660">
    <property type="protein sequence ID" value="VEN56315.1"/>
    <property type="molecule type" value="Genomic_DNA"/>
</dbReference>
<keyword evidence="4" id="KW-0677">Repeat</keyword>
<dbReference type="InterPro" id="IPR049039">
    <property type="entry name" value="RMD1-3_a_helical_rpt"/>
</dbReference>
<proteinExistence type="predicted"/>
<comment type="subunit">
    <text evidence="2">Interacts with microtubules.</text>
</comment>
<evidence type="ECO:0000313" key="9">
    <source>
        <dbReference type="EMBL" id="VEN56315.1"/>
    </source>
</evidence>
<gene>
    <name evidence="9" type="ORF">CALMAC_LOCUS15238</name>
</gene>
<dbReference type="InterPro" id="IPR011990">
    <property type="entry name" value="TPR-like_helical_dom_sf"/>
</dbReference>
<evidence type="ECO:0000256" key="5">
    <source>
        <dbReference type="ARBA" id="ARBA00022803"/>
    </source>
</evidence>
<evidence type="ECO:0000313" key="10">
    <source>
        <dbReference type="Proteomes" id="UP000410492"/>
    </source>
</evidence>
<dbReference type="GO" id="GO:0005739">
    <property type="term" value="C:mitochondrion"/>
    <property type="evidence" value="ECO:0007669"/>
    <property type="project" value="TreeGrafter"/>
</dbReference>